<reference evidence="7" key="1">
    <citation type="submission" date="2021-01" db="EMBL/GenBank/DDBJ databases">
        <authorList>
            <person name="Li R."/>
            <person name="Bekaert M."/>
        </authorList>
    </citation>
    <scope>NUCLEOTIDE SEQUENCE</scope>
    <source>
        <strain evidence="7">Farmed</strain>
    </source>
</reference>
<feature type="coiled-coil region" evidence="4">
    <location>
        <begin position="82"/>
        <end position="116"/>
    </location>
</feature>
<evidence type="ECO:0000259" key="6">
    <source>
        <dbReference type="PROSITE" id="PS01186"/>
    </source>
</evidence>
<keyword evidence="3" id="KW-1015">Disulfide bond</keyword>
<feature type="region of interest" description="Disordered" evidence="5">
    <location>
        <begin position="125"/>
        <end position="183"/>
    </location>
</feature>
<dbReference type="Pfam" id="PF14670">
    <property type="entry name" value="FXa_inhibition"/>
    <property type="match status" value="1"/>
</dbReference>
<dbReference type="GO" id="GO:0005509">
    <property type="term" value="F:calcium ion binding"/>
    <property type="evidence" value="ECO:0007669"/>
    <property type="project" value="InterPro"/>
</dbReference>
<dbReference type="PROSITE" id="PS01186">
    <property type="entry name" value="EGF_2"/>
    <property type="match status" value="1"/>
</dbReference>
<keyword evidence="1" id="KW-0245">EGF-like domain</keyword>
<accession>A0A812D6V2</accession>
<feature type="compositionally biased region" description="Low complexity" evidence="5">
    <location>
        <begin position="130"/>
        <end position="183"/>
    </location>
</feature>
<dbReference type="Proteomes" id="UP000597762">
    <property type="component" value="Unassembled WGS sequence"/>
</dbReference>
<dbReference type="FunFam" id="2.10.25.10:FF:000010">
    <property type="entry name" value="Pro-epidermal growth factor"/>
    <property type="match status" value="1"/>
</dbReference>
<evidence type="ECO:0000256" key="4">
    <source>
        <dbReference type="SAM" id="Coils"/>
    </source>
</evidence>
<sequence>MQMPTRSLSIWSSNVTSNENYPRFIKVFFKKTYVDECAAQTDKCQQICINQDGAYTCGCHQGFSLQSDGRTCSLCLACSPEFKQMQADYKQLHRRVLRLEREKSQIRKNVTKLKRSLRRCMRNKCKRQSATTTNEPTSTTTETTTRATTTKATQPTTTKATQPTTITTPKTVPTTTKPDNIKTTTVPITDKSLKRIEYMISSMNKQFAIIEERLEECKYTLVEPVDYLEYRAIAQSC</sequence>
<dbReference type="InterPro" id="IPR000742">
    <property type="entry name" value="EGF"/>
</dbReference>
<evidence type="ECO:0000313" key="7">
    <source>
        <dbReference type="EMBL" id="CAE1293319.1"/>
    </source>
</evidence>
<gene>
    <name evidence="7" type="ORF">SPHA_49742</name>
</gene>
<dbReference type="SMART" id="SM00181">
    <property type="entry name" value="EGF"/>
    <property type="match status" value="1"/>
</dbReference>
<protein>
    <recommendedName>
        <fullName evidence="6">EGF-like domain-containing protein</fullName>
    </recommendedName>
</protein>
<evidence type="ECO:0000313" key="8">
    <source>
        <dbReference type="Proteomes" id="UP000597762"/>
    </source>
</evidence>
<keyword evidence="8" id="KW-1185">Reference proteome</keyword>
<evidence type="ECO:0000256" key="5">
    <source>
        <dbReference type="SAM" id="MobiDB-lite"/>
    </source>
</evidence>
<dbReference type="OrthoDB" id="6063061at2759"/>
<evidence type="ECO:0000256" key="1">
    <source>
        <dbReference type="ARBA" id="ARBA00022536"/>
    </source>
</evidence>
<comment type="caution">
    <text evidence="7">The sequence shown here is derived from an EMBL/GenBank/DDBJ whole genome shotgun (WGS) entry which is preliminary data.</text>
</comment>
<proteinExistence type="predicted"/>
<organism evidence="7 8">
    <name type="scientific">Acanthosepion pharaonis</name>
    <name type="common">Pharaoh cuttlefish</name>
    <name type="synonym">Sepia pharaonis</name>
    <dbReference type="NCBI Taxonomy" id="158019"/>
    <lineage>
        <taxon>Eukaryota</taxon>
        <taxon>Metazoa</taxon>
        <taxon>Spiralia</taxon>
        <taxon>Lophotrochozoa</taxon>
        <taxon>Mollusca</taxon>
        <taxon>Cephalopoda</taxon>
        <taxon>Coleoidea</taxon>
        <taxon>Decapodiformes</taxon>
        <taxon>Sepiida</taxon>
        <taxon>Sepiina</taxon>
        <taxon>Sepiidae</taxon>
        <taxon>Acanthosepion</taxon>
    </lineage>
</organism>
<dbReference type="SUPFAM" id="SSF57196">
    <property type="entry name" value="EGF/Laminin"/>
    <property type="match status" value="1"/>
</dbReference>
<evidence type="ECO:0000256" key="2">
    <source>
        <dbReference type="ARBA" id="ARBA00022737"/>
    </source>
</evidence>
<keyword evidence="2" id="KW-0677">Repeat</keyword>
<feature type="domain" description="EGF-like" evidence="6">
    <location>
        <begin position="57"/>
        <end position="72"/>
    </location>
</feature>
<dbReference type="AlphaFoldDB" id="A0A812D6V2"/>
<dbReference type="Gene3D" id="2.10.25.10">
    <property type="entry name" value="Laminin"/>
    <property type="match status" value="1"/>
</dbReference>
<evidence type="ECO:0000256" key="3">
    <source>
        <dbReference type="ARBA" id="ARBA00023157"/>
    </source>
</evidence>
<keyword evidence="4" id="KW-0175">Coiled coil</keyword>
<name>A0A812D6V2_ACAPH</name>
<dbReference type="InterPro" id="IPR001881">
    <property type="entry name" value="EGF-like_Ca-bd_dom"/>
</dbReference>
<dbReference type="EMBL" id="CAHIKZ030002882">
    <property type="protein sequence ID" value="CAE1293319.1"/>
    <property type="molecule type" value="Genomic_DNA"/>
</dbReference>
<dbReference type="SMART" id="SM00179">
    <property type="entry name" value="EGF_CA"/>
    <property type="match status" value="1"/>
</dbReference>